<keyword evidence="4" id="KW-0175">Coiled coil</keyword>
<sequence length="439" mass="50231">MKLYSAPHTKYKDSDNEWDEFIPADWDEKRVKDIFNLITDTAPENNDFELLSLYASIGVRPRKEMEQRGNKAVTTDGYWMVKKGDIVVNKLLAWMGAIGLSEYEGVTSPAYDILRKASDQVDERFYTYLFRTEKSQAIFKRHSRGIMDVRLRLYFDKFGAITVPFPSISEQKKIAHYLDTKTAQIDRQIDLLTQKAQRYEELKRSLINETVTRGLDKSVPMKDSGIDWIGEIPKHWEVTKLSKTLKKLTNGYVGPTREIMKESGVPYIQGIHIKDNSVKFTPDGYYYVDREWSKKHPKSILKEDDILVVQTGSIGQVGIVPKEFEGANCHALLILRVIDSCFLAKYLLYSLVSQCGFISLHRITTGGILLHINGSKLKGVEVVIPPLEEQLKISSYLDTKTAQIDQIIQTINTQIEKLQELRKTLINDVVTGKIKVTEN</sequence>
<dbReference type="PANTHER" id="PTHR30408:SF12">
    <property type="entry name" value="TYPE I RESTRICTION ENZYME MJAVIII SPECIFICITY SUBUNIT"/>
    <property type="match status" value="1"/>
</dbReference>
<dbReference type="PANTHER" id="PTHR30408">
    <property type="entry name" value="TYPE-1 RESTRICTION ENZYME ECOKI SPECIFICITY PROTEIN"/>
    <property type="match status" value="1"/>
</dbReference>
<keyword evidence="3" id="KW-0238">DNA-binding</keyword>
<dbReference type="Pfam" id="PF01420">
    <property type="entry name" value="Methylase_S"/>
    <property type="match status" value="2"/>
</dbReference>
<evidence type="ECO:0000313" key="7">
    <source>
        <dbReference type="Proteomes" id="UP001235849"/>
    </source>
</evidence>
<dbReference type="Gene3D" id="3.90.220.20">
    <property type="entry name" value="DNA methylase specificity domains"/>
    <property type="match status" value="2"/>
</dbReference>
<dbReference type="InterPro" id="IPR000055">
    <property type="entry name" value="Restrct_endonuc_typeI_TRD"/>
</dbReference>
<accession>A0ABT7B578</accession>
<gene>
    <name evidence="6" type="ORF">PMG25_09530</name>
</gene>
<keyword evidence="6" id="KW-0540">Nuclease</keyword>
<evidence type="ECO:0000256" key="2">
    <source>
        <dbReference type="ARBA" id="ARBA00022747"/>
    </source>
</evidence>
<comment type="caution">
    <text evidence="6">The sequence shown here is derived from an EMBL/GenBank/DDBJ whole genome shotgun (WGS) entry which is preliminary data.</text>
</comment>
<dbReference type="GO" id="GO:0004519">
    <property type="term" value="F:endonuclease activity"/>
    <property type="evidence" value="ECO:0007669"/>
    <property type="project" value="UniProtKB-KW"/>
</dbReference>
<feature type="domain" description="Type I restriction modification DNA specificity" evidence="5">
    <location>
        <begin position="23"/>
        <end position="186"/>
    </location>
</feature>
<dbReference type="InterPro" id="IPR044946">
    <property type="entry name" value="Restrct_endonuc_typeI_TRD_sf"/>
</dbReference>
<dbReference type="InterPro" id="IPR052021">
    <property type="entry name" value="Type-I_RS_S_subunit"/>
</dbReference>
<dbReference type="EMBL" id="JAQOSO010000054">
    <property type="protein sequence ID" value="MDJ1174330.1"/>
    <property type="molecule type" value="Genomic_DNA"/>
</dbReference>
<keyword evidence="7" id="KW-1185">Reference proteome</keyword>
<dbReference type="Proteomes" id="UP001235849">
    <property type="component" value="Unassembled WGS sequence"/>
</dbReference>
<evidence type="ECO:0000256" key="1">
    <source>
        <dbReference type="ARBA" id="ARBA00010923"/>
    </source>
</evidence>
<keyword evidence="6" id="KW-0378">Hydrolase</keyword>
<evidence type="ECO:0000313" key="6">
    <source>
        <dbReference type="EMBL" id="MDJ1174330.1"/>
    </source>
</evidence>
<organism evidence="6 7">
    <name type="scientific">Roseofilum capinflatum BLCC-M114</name>
    <dbReference type="NCBI Taxonomy" id="3022440"/>
    <lineage>
        <taxon>Bacteria</taxon>
        <taxon>Bacillati</taxon>
        <taxon>Cyanobacteriota</taxon>
        <taxon>Cyanophyceae</taxon>
        <taxon>Desertifilales</taxon>
        <taxon>Desertifilaceae</taxon>
        <taxon>Roseofilum</taxon>
        <taxon>Roseofilum capinflatum</taxon>
    </lineage>
</organism>
<comment type="similarity">
    <text evidence="1">Belongs to the type-I restriction system S methylase family.</text>
</comment>
<feature type="coiled-coil region" evidence="4">
    <location>
        <begin position="182"/>
        <end position="209"/>
    </location>
</feature>
<dbReference type="RefSeq" id="WP_283766662.1">
    <property type="nucleotide sequence ID" value="NZ_JAQOSO010000054.1"/>
</dbReference>
<evidence type="ECO:0000259" key="5">
    <source>
        <dbReference type="Pfam" id="PF01420"/>
    </source>
</evidence>
<keyword evidence="6" id="KW-0255">Endonuclease</keyword>
<reference evidence="6 7" key="1">
    <citation type="submission" date="2023-01" db="EMBL/GenBank/DDBJ databases">
        <title>Novel diversity within Roseofilum (Cyanobacteria; Desertifilaceae) from marine benthic mats with descriptions of four novel species.</title>
        <authorList>
            <person name="Wang Y."/>
            <person name="Berthold D.E."/>
            <person name="Hu J."/>
            <person name="Lefler F.W."/>
            <person name="Laughinghouse H.D. IV."/>
        </authorList>
    </citation>
    <scope>NUCLEOTIDE SEQUENCE [LARGE SCALE GENOMIC DNA]</scope>
    <source>
        <strain evidence="6 7">BLCC-M114</strain>
    </source>
</reference>
<evidence type="ECO:0000256" key="4">
    <source>
        <dbReference type="SAM" id="Coils"/>
    </source>
</evidence>
<dbReference type="SUPFAM" id="SSF116734">
    <property type="entry name" value="DNA methylase specificity domain"/>
    <property type="match status" value="2"/>
</dbReference>
<feature type="domain" description="Type I restriction modification DNA specificity" evidence="5">
    <location>
        <begin position="233"/>
        <end position="417"/>
    </location>
</feature>
<dbReference type="Gene3D" id="1.10.287.1120">
    <property type="entry name" value="Bipartite methylase S protein"/>
    <property type="match status" value="1"/>
</dbReference>
<proteinExistence type="inferred from homology"/>
<evidence type="ECO:0000256" key="3">
    <source>
        <dbReference type="ARBA" id="ARBA00023125"/>
    </source>
</evidence>
<keyword evidence="2" id="KW-0680">Restriction system</keyword>
<name>A0ABT7B578_9CYAN</name>
<protein>
    <submittedName>
        <fullName evidence="6">Restriction endonuclease subunit S</fullName>
    </submittedName>
</protein>